<dbReference type="PANTHER" id="PTHR10876:SF0">
    <property type="entry name" value="ZINC FINGER PROTEIN ZPR1"/>
    <property type="match status" value="1"/>
</dbReference>
<dbReference type="Pfam" id="PF03367">
    <property type="entry name" value="Zn_ribbon_ZPR1"/>
    <property type="match status" value="1"/>
</dbReference>
<proteinExistence type="inferred from homology"/>
<organism evidence="6 7">
    <name type="scientific">Methanolapillus ohkumae</name>
    <dbReference type="NCBI Taxonomy" id="3028298"/>
    <lineage>
        <taxon>Archaea</taxon>
        <taxon>Methanobacteriati</taxon>
        <taxon>Methanobacteriota</taxon>
        <taxon>Stenosarchaea group</taxon>
        <taxon>Methanomicrobia</taxon>
        <taxon>Methanosarcinales</taxon>
        <taxon>Methanosarcinaceae</taxon>
        <taxon>Methanolapillus</taxon>
    </lineage>
</organism>
<dbReference type="InterPro" id="IPR042452">
    <property type="entry name" value="ZPR1_Znf1/2"/>
</dbReference>
<keyword evidence="4" id="KW-0862">Zinc</keyword>
<gene>
    <name evidence="6" type="ORF">MsAm2_10250</name>
</gene>
<reference evidence="6 7" key="1">
    <citation type="submission" date="2023-07" db="EMBL/GenBank/DDBJ databases">
        <title>Closed genome sequence of Methanosarcinaceae archaeon Am2.</title>
        <authorList>
            <person name="Poehlein A."/>
            <person name="Protasov E."/>
            <person name="Platt K."/>
            <person name="Reeh H."/>
            <person name="Daniel R."/>
            <person name="Brune A."/>
        </authorList>
    </citation>
    <scope>NUCLEOTIDE SEQUENCE [LARGE SCALE GENOMIC DNA]</scope>
    <source>
        <strain evidence="6 7">Am2</strain>
    </source>
</reference>
<accession>A0AA97A6E0</accession>
<dbReference type="InterPro" id="IPR042451">
    <property type="entry name" value="ZPR1_A/B_dom"/>
</dbReference>
<dbReference type="Proteomes" id="UP001304970">
    <property type="component" value="Chromosome"/>
</dbReference>
<dbReference type="NCBIfam" id="TIGR00310">
    <property type="entry name" value="ZPR1_znf"/>
    <property type="match status" value="1"/>
</dbReference>
<dbReference type="Gene3D" id="2.60.120.1040">
    <property type="entry name" value="ZPR1, A/B domain"/>
    <property type="match status" value="1"/>
</dbReference>
<keyword evidence="3" id="KW-0863">Zinc-finger</keyword>
<dbReference type="Gene3D" id="2.20.25.420">
    <property type="entry name" value="ZPR1, zinc finger domain"/>
    <property type="match status" value="1"/>
</dbReference>
<dbReference type="RefSeq" id="WP_338097209.1">
    <property type="nucleotide sequence ID" value="NZ_CP131061.1"/>
</dbReference>
<dbReference type="Pfam" id="PF22794">
    <property type="entry name" value="jr-ZPR1"/>
    <property type="match status" value="1"/>
</dbReference>
<dbReference type="AlphaFoldDB" id="A0AA97A6E0"/>
<dbReference type="GeneID" id="89228444"/>
<name>A0AA97A6E0_9EURY</name>
<dbReference type="SMART" id="SM00709">
    <property type="entry name" value="Zpr1"/>
    <property type="match status" value="1"/>
</dbReference>
<protein>
    <recommendedName>
        <fullName evidence="5">Zinc finger ZPR1-type domain-containing protein</fullName>
    </recommendedName>
</protein>
<dbReference type="PANTHER" id="PTHR10876">
    <property type="entry name" value="ZINC FINGER PROTEIN ZPR1"/>
    <property type="match status" value="1"/>
</dbReference>
<evidence type="ECO:0000256" key="3">
    <source>
        <dbReference type="ARBA" id="ARBA00022771"/>
    </source>
</evidence>
<dbReference type="EMBL" id="CP131061">
    <property type="protein sequence ID" value="WNY27233.1"/>
    <property type="molecule type" value="Genomic_DNA"/>
</dbReference>
<dbReference type="NCBIfam" id="TIGR00340">
    <property type="entry name" value="zpr1_rel"/>
    <property type="match status" value="1"/>
</dbReference>
<evidence type="ECO:0000256" key="2">
    <source>
        <dbReference type="ARBA" id="ARBA00022723"/>
    </source>
</evidence>
<comment type="similarity">
    <text evidence="1">Belongs to the ZPR1 family.</text>
</comment>
<dbReference type="GO" id="GO:0008270">
    <property type="term" value="F:zinc ion binding"/>
    <property type="evidence" value="ECO:0007669"/>
    <property type="project" value="UniProtKB-KW"/>
</dbReference>
<keyword evidence="2" id="KW-0479">Metal-binding</keyword>
<feature type="domain" description="Zinc finger ZPR1-type" evidence="5">
    <location>
        <begin position="10"/>
        <end position="172"/>
    </location>
</feature>
<dbReference type="InterPro" id="IPR004470">
    <property type="entry name" value="ZPR1-like_arc"/>
</dbReference>
<keyword evidence="7" id="KW-1185">Reference proteome</keyword>
<dbReference type="InterPro" id="IPR040141">
    <property type="entry name" value="ZPR1"/>
</dbReference>
<dbReference type="InterPro" id="IPR004457">
    <property type="entry name" value="Znf_ZPR1"/>
</dbReference>
<evidence type="ECO:0000313" key="6">
    <source>
        <dbReference type="EMBL" id="WNY27233.1"/>
    </source>
</evidence>
<evidence type="ECO:0000256" key="1">
    <source>
        <dbReference type="ARBA" id="ARBA00008354"/>
    </source>
</evidence>
<sequence>MIEETFETKTNCPLCQNDLVMKWQRDNIPYFGDIMYTTAVCSKCTFRFADTMILTGKDPICYSLSVQTLEDLDARVIRSTSGTILIQELGIMIEPGPISESYITNVEGVLGRIRSVIESTIRWSEADGELDKMERGLYLLARIDEIIENPQTAECKITLEIKDPLGNSAILSAHSKSRPLTEDELECLKTGMIVLDIDKDELVHHVSDGAAPIGKID</sequence>
<evidence type="ECO:0000259" key="5">
    <source>
        <dbReference type="SMART" id="SM00709"/>
    </source>
</evidence>
<dbReference type="InterPro" id="IPR056180">
    <property type="entry name" value="ZPR1_jr_dom"/>
</dbReference>
<evidence type="ECO:0000313" key="7">
    <source>
        <dbReference type="Proteomes" id="UP001304970"/>
    </source>
</evidence>
<evidence type="ECO:0000256" key="4">
    <source>
        <dbReference type="ARBA" id="ARBA00022833"/>
    </source>
</evidence>